<comment type="caution">
    <text evidence="6">The sequence shown here is derived from an EMBL/GenBank/DDBJ whole genome shotgun (WGS) entry which is preliminary data.</text>
</comment>
<dbReference type="GO" id="GO:0016740">
    <property type="term" value="F:transferase activity"/>
    <property type="evidence" value="ECO:0007669"/>
    <property type="project" value="UniProtKB-KW"/>
</dbReference>
<protein>
    <submittedName>
        <fullName evidence="6">PTS system, Lactose/Cellobiose specific IIA subunit</fullName>
        <ecNumber evidence="6">2.7.1.69</ecNumber>
    </submittedName>
</protein>
<dbReference type="Pfam" id="PF02255">
    <property type="entry name" value="PTS_IIA"/>
    <property type="match status" value="1"/>
</dbReference>
<keyword evidence="1" id="KW-0813">Transport</keyword>
<dbReference type="EC" id="2.7.1.69" evidence="6"/>
<evidence type="ECO:0000313" key="7">
    <source>
        <dbReference type="Proteomes" id="UP000003028"/>
    </source>
</evidence>
<dbReference type="PANTHER" id="PTHR34382">
    <property type="entry name" value="PTS SYSTEM N,N'-DIACETYLCHITOBIOSE-SPECIFIC EIIA COMPONENT"/>
    <property type="match status" value="1"/>
</dbReference>
<dbReference type="SUPFAM" id="SSF46973">
    <property type="entry name" value="Enzyme IIa from lactose specific PTS, IIa-lac"/>
    <property type="match status" value="1"/>
</dbReference>
<proteinExistence type="predicted"/>
<dbReference type="EMBL" id="ACLK02000002">
    <property type="protein sequence ID" value="EFY09145.1"/>
    <property type="molecule type" value="Genomic_DNA"/>
</dbReference>
<dbReference type="GO" id="GO:0009401">
    <property type="term" value="P:phosphoenolpyruvate-dependent sugar phosphotransferase system"/>
    <property type="evidence" value="ECO:0007669"/>
    <property type="project" value="UniProtKB-KW"/>
</dbReference>
<evidence type="ECO:0000256" key="5">
    <source>
        <dbReference type="PROSITE-ProRule" id="PRU00418"/>
    </source>
</evidence>
<keyword evidence="2" id="KW-0762">Sugar transport</keyword>
<dbReference type="Gene3D" id="1.20.58.80">
    <property type="entry name" value="Phosphotransferase system, lactose/cellobiose-type IIA subunit"/>
    <property type="match status" value="1"/>
</dbReference>
<gene>
    <name evidence="6" type="primary">celC</name>
    <name evidence="6" type="ORF">HMPREF0357_11252</name>
</gene>
<name>E7FW75_ERYRH</name>
<evidence type="ECO:0000256" key="4">
    <source>
        <dbReference type="ARBA" id="ARBA00022683"/>
    </source>
</evidence>
<keyword evidence="3 6" id="KW-0808">Transferase</keyword>
<evidence type="ECO:0000256" key="1">
    <source>
        <dbReference type="ARBA" id="ARBA00022448"/>
    </source>
</evidence>
<feature type="modified residue" description="Phosphohistidine; by HPr" evidence="5">
    <location>
        <position position="103"/>
    </location>
</feature>
<dbReference type="PANTHER" id="PTHR34382:SF7">
    <property type="entry name" value="PTS SYSTEM N,N'-DIACETYLCHITOBIOSE-SPECIFIC EIIA COMPONENT"/>
    <property type="match status" value="1"/>
</dbReference>
<sequence length="129" mass="14867">MKYYFSLLGYHFENEFDIMTMYIKENIMEGLELLSFQMISFNGSARSCFVEAIQAAKEGDFERAEQLMAEGEEQFVEGHRVHAQLIQQEAQNGATQVNLLLIHAEDQMMSAEVLKIMATELIDIHKKIQ</sequence>
<organism evidence="6 7">
    <name type="scientific">Erysipelothrix rhusiopathiae ATCC 19414</name>
    <dbReference type="NCBI Taxonomy" id="525280"/>
    <lineage>
        <taxon>Bacteria</taxon>
        <taxon>Bacillati</taxon>
        <taxon>Bacillota</taxon>
        <taxon>Erysipelotrichia</taxon>
        <taxon>Erysipelotrichales</taxon>
        <taxon>Erysipelotrichaceae</taxon>
        <taxon>Erysipelothrix</taxon>
    </lineage>
</organism>
<evidence type="ECO:0000313" key="6">
    <source>
        <dbReference type="EMBL" id="EFY09145.1"/>
    </source>
</evidence>
<dbReference type="STRING" id="1648.A2I91_03775"/>
<dbReference type="InterPro" id="IPR036542">
    <property type="entry name" value="PTS_IIA_lac/cel_sf"/>
</dbReference>
<dbReference type="PROSITE" id="PS51095">
    <property type="entry name" value="PTS_EIIA_TYPE_3"/>
    <property type="match status" value="1"/>
</dbReference>
<dbReference type="AlphaFoldDB" id="E7FW75"/>
<keyword evidence="7" id="KW-1185">Reference proteome</keyword>
<dbReference type="Proteomes" id="UP000003028">
    <property type="component" value="Unassembled WGS sequence"/>
</dbReference>
<evidence type="ECO:0000256" key="3">
    <source>
        <dbReference type="ARBA" id="ARBA00022679"/>
    </source>
</evidence>
<reference evidence="6" key="1">
    <citation type="submission" date="2011-01" db="EMBL/GenBank/DDBJ databases">
        <authorList>
            <person name="Muzny D."/>
            <person name="Qin X."/>
            <person name="Buhay C."/>
            <person name="Dugan-Rocha S."/>
            <person name="Ding Y."/>
            <person name="Chen G."/>
            <person name="Hawes A."/>
            <person name="Holder M."/>
            <person name="Jhangiani S."/>
            <person name="Johnson A."/>
            <person name="Khan Z."/>
            <person name="Li Z."/>
            <person name="Liu W."/>
            <person name="Liu X."/>
            <person name="Perez L."/>
            <person name="Shen H."/>
            <person name="Wang Q."/>
            <person name="Watt J."/>
            <person name="Xi L."/>
            <person name="Xin Y."/>
            <person name="Zhou J."/>
            <person name="Deng J."/>
            <person name="Jiang H."/>
            <person name="Liu Y."/>
            <person name="Qu J."/>
            <person name="Song X.-Z."/>
            <person name="Zhang L."/>
            <person name="Villasana D."/>
            <person name="Johnson A."/>
            <person name="Liu J."/>
            <person name="Liyanage D."/>
            <person name="Lorensuhewa L."/>
            <person name="Robinson T."/>
            <person name="Song A."/>
            <person name="Song B.-B."/>
            <person name="Dinh H."/>
            <person name="Thornton R."/>
            <person name="Coyle M."/>
            <person name="Francisco L."/>
            <person name="Jackson L."/>
            <person name="Javaid M."/>
            <person name="Korchina V."/>
            <person name="Kovar C."/>
            <person name="Mata R."/>
            <person name="Mathew T."/>
            <person name="Ngo R."/>
            <person name="Nguyen L."/>
            <person name="Nguyen N."/>
            <person name="Okwuonu G."/>
            <person name="Ongeri F."/>
            <person name="Pham C."/>
            <person name="Simmons D."/>
            <person name="Wilczek-Boney K."/>
            <person name="Hale W."/>
            <person name="Jakkamsetti A."/>
            <person name="Pham P."/>
            <person name="Ruth R."/>
            <person name="San Lucas F."/>
            <person name="Warren J."/>
            <person name="Zhang J."/>
            <person name="Zhao Z."/>
            <person name="Zhou C."/>
            <person name="Zhu D."/>
            <person name="Lee S."/>
            <person name="Bess C."/>
            <person name="Blankenburg K."/>
            <person name="Forbes L."/>
            <person name="Fu Q."/>
            <person name="Gubbala S."/>
            <person name="Hirani K."/>
            <person name="Jayaseelan J.C."/>
            <person name="Lara F."/>
            <person name="Munidasa M."/>
            <person name="Palculict T."/>
            <person name="Patil S."/>
            <person name="Pu L.-L."/>
            <person name="Saada N."/>
            <person name="Tang L."/>
            <person name="Weissenberger G."/>
            <person name="Zhu Y."/>
            <person name="Hemphill L."/>
            <person name="Shang Y."/>
            <person name="Youmans B."/>
            <person name="Ayvaz T."/>
            <person name="Ross M."/>
            <person name="Santibanez J."/>
            <person name="Aqrawi P."/>
            <person name="Gross S."/>
            <person name="Joshi V."/>
            <person name="Fowler G."/>
            <person name="Nazareth L."/>
            <person name="Reid J."/>
            <person name="Worley K."/>
            <person name="Petrosino J."/>
            <person name="Highlander S."/>
            <person name="Gibbs R."/>
        </authorList>
    </citation>
    <scope>NUCLEOTIDE SEQUENCE [LARGE SCALE GENOMIC DNA]</scope>
    <source>
        <strain evidence="6">ATCC 19414</strain>
    </source>
</reference>
<keyword evidence="4" id="KW-0598">Phosphotransferase system</keyword>
<evidence type="ECO:0000256" key="2">
    <source>
        <dbReference type="ARBA" id="ARBA00022597"/>
    </source>
</evidence>
<dbReference type="InterPro" id="IPR003188">
    <property type="entry name" value="PTS_IIA_lac/cel"/>
</dbReference>
<accession>E7FW75</accession>